<dbReference type="EMBL" id="MN448290">
    <property type="protein sequence ID" value="QFG74709.1"/>
    <property type="molecule type" value="Genomic_DNA"/>
</dbReference>
<keyword evidence="1" id="KW-0812">Transmembrane</keyword>
<evidence type="ECO:0000256" key="1">
    <source>
        <dbReference type="SAM" id="Phobius"/>
    </source>
</evidence>
<evidence type="ECO:0000313" key="2">
    <source>
        <dbReference type="EMBL" id="QFG74709.1"/>
    </source>
</evidence>
<protein>
    <submittedName>
        <fullName evidence="2">Uncharacterized protein</fullName>
    </submittedName>
</protein>
<sequence length="53" mass="5956">MEIVNTIADLPLLSTLVDFVDTHTGLGRPISLLIILGSFLLLVLVLVWFFFLR</sequence>
<proteinExistence type="predicted"/>
<reference evidence="2" key="1">
    <citation type="journal article" date="2019" name="Philos. Trans. R. Soc. Lond., B, Biol. Sci.">
        <title>Targeted metagenomic recovery of four divergent viruses reveals shared and distinctive characteristics of giant viruses of marine eukaryotes.</title>
        <authorList>
            <person name="Needham D.M."/>
            <person name="Poirier C."/>
            <person name="Hehenberger E."/>
            <person name="Jimenez V."/>
            <person name="Swalwell J.E."/>
            <person name="Santoro A.E."/>
            <person name="Worden A.Z."/>
        </authorList>
    </citation>
    <scope>NUCLEOTIDE SEQUENCE</scope>
    <source>
        <strain evidence="2">MPacV-611</strain>
    </source>
</reference>
<name>A0A5J6VLC8_9VIRU</name>
<keyword evidence="1" id="KW-1133">Transmembrane helix</keyword>
<accession>A0A5J6VLC8</accession>
<organism evidence="2">
    <name type="scientific">Megaviridae environmental sample</name>
    <dbReference type="NCBI Taxonomy" id="1737588"/>
    <lineage>
        <taxon>Viruses</taxon>
        <taxon>Varidnaviria</taxon>
        <taxon>Bamfordvirae</taxon>
        <taxon>Nucleocytoviricota</taxon>
        <taxon>Megaviricetes</taxon>
        <taxon>Imitervirales</taxon>
        <taxon>Mimiviridae</taxon>
        <taxon>environmental samples</taxon>
    </lineage>
</organism>
<feature type="transmembrane region" description="Helical" evidence="1">
    <location>
        <begin position="30"/>
        <end position="52"/>
    </location>
</feature>
<keyword evidence="1" id="KW-0472">Membrane</keyword>